<feature type="region of interest" description="Disordered" evidence="1">
    <location>
        <begin position="428"/>
        <end position="532"/>
    </location>
</feature>
<evidence type="ECO:0000313" key="2">
    <source>
        <dbReference type="EMBL" id="KAF4620384.1"/>
    </source>
</evidence>
<feature type="compositionally biased region" description="Basic residues" evidence="1">
    <location>
        <begin position="493"/>
        <end position="505"/>
    </location>
</feature>
<organism evidence="2 3">
    <name type="scientific">Agrocybe pediades</name>
    <dbReference type="NCBI Taxonomy" id="84607"/>
    <lineage>
        <taxon>Eukaryota</taxon>
        <taxon>Fungi</taxon>
        <taxon>Dikarya</taxon>
        <taxon>Basidiomycota</taxon>
        <taxon>Agaricomycotina</taxon>
        <taxon>Agaricomycetes</taxon>
        <taxon>Agaricomycetidae</taxon>
        <taxon>Agaricales</taxon>
        <taxon>Agaricineae</taxon>
        <taxon>Strophariaceae</taxon>
        <taxon>Agrocybe</taxon>
    </lineage>
</organism>
<feature type="compositionally biased region" description="Low complexity" evidence="1">
    <location>
        <begin position="506"/>
        <end position="523"/>
    </location>
</feature>
<feature type="compositionally biased region" description="Basic and acidic residues" evidence="1">
    <location>
        <begin position="328"/>
        <end position="339"/>
    </location>
</feature>
<proteinExistence type="predicted"/>
<name>A0A8H4VUG6_9AGAR</name>
<reference evidence="2 3" key="1">
    <citation type="submission" date="2019-12" db="EMBL/GenBank/DDBJ databases">
        <authorList>
            <person name="Floudas D."/>
            <person name="Bentzer J."/>
            <person name="Ahren D."/>
            <person name="Johansson T."/>
            <person name="Persson P."/>
            <person name="Tunlid A."/>
        </authorList>
    </citation>
    <scope>NUCLEOTIDE SEQUENCE [LARGE SCALE GENOMIC DNA]</scope>
    <source>
        <strain evidence="2 3">CBS 102.39</strain>
    </source>
</reference>
<evidence type="ECO:0000256" key="1">
    <source>
        <dbReference type="SAM" id="MobiDB-lite"/>
    </source>
</evidence>
<dbReference type="Proteomes" id="UP000521872">
    <property type="component" value="Unassembled WGS sequence"/>
</dbReference>
<feature type="region of interest" description="Disordered" evidence="1">
    <location>
        <begin position="276"/>
        <end position="416"/>
    </location>
</feature>
<keyword evidence="3" id="KW-1185">Reference proteome</keyword>
<gene>
    <name evidence="2" type="ORF">D9613_000963</name>
</gene>
<sequence length="646" mass="70762">MPSTVDRYNNEDDWEIVPEDWWTTSYKAVSWSFTVDQDPADPKRRYRGSLFLGFDTTSGQGLPRVGGGGRKVSEEEDDLNMDLVGAKLASEVLLPYERDVGFNNIWFPQPQPFEVEVDGSCGLNLERDEEEVQAGREKWNDLVEELMNGPAYDNSLESDDTLESSVIGSFSSYGDLDRSTSSFDMTSSEGSVDSLHMPVTPQMSFFLNNTRVRDPSSSGSFGVEGQAVSPNKSLNASAALFVPTFCSHLHEEPPSFTETTTSPKILSSLTSFSKFTFPTLNPTSPRQSKKEEQNLLTEAEGEQPATSDLLPPFLQESTQRTRPRKSRTREMVDRLRSENSPEENTTTIPNTLRVIQRKFASHSPSPIGNESAMVTPRLSVSEDGGDRASRLSTPSSEEDDGWIDVKQPTTSITDKSQRTRELFLALTRRRTDSSSSIEMKDIVSSTSARSPSPSPLPVTPATGSFISNDGWIESHPISPPPPQYLPQQQQQQKKGKNNSHSKKKSSNNNNASRTSTSQPSSSHHPPPPGVYAVQSAYYPQVAQASLSPHIVSPQGAAFPYFYPTYTAVGLPAVYPTAYAHHMPAAYPMGIPVHGAHAAPIGMSYVAPGLVPMRTATTKSVVPPVPNVNTINAPSAYAARVKHSPVW</sequence>
<protein>
    <submittedName>
        <fullName evidence="2">Uncharacterized protein</fullName>
    </submittedName>
</protein>
<dbReference type="EMBL" id="JAACJL010000015">
    <property type="protein sequence ID" value="KAF4620384.1"/>
    <property type="molecule type" value="Genomic_DNA"/>
</dbReference>
<comment type="caution">
    <text evidence="2">The sequence shown here is derived from an EMBL/GenBank/DDBJ whole genome shotgun (WGS) entry which is preliminary data.</text>
</comment>
<dbReference type="AlphaFoldDB" id="A0A8H4VUG6"/>
<accession>A0A8H4VUG6</accession>
<evidence type="ECO:0000313" key="3">
    <source>
        <dbReference type="Proteomes" id="UP000521872"/>
    </source>
</evidence>